<reference evidence="6" key="1">
    <citation type="submission" date="2016-10" db="EMBL/GenBank/DDBJ databases">
        <authorList>
            <person name="Varghese N."/>
            <person name="Submissions S."/>
        </authorList>
    </citation>
    <scope>NUCLEOTIDE SEQUENCE [LARGE SCALE GENOMIC DNA]</scope>
    <source>
        <strain evidence="6">CGMCC 1.10223</strain>
    </source>
</reference>
<dbReference type="InterPro" id="IPR003313">
    <property type="entry name" value="AraC-bd"/>
</dbReference>
<dbReference type="GO" id="GO:0043565">
    <property type="term" value="F:sequence-specific DNA binding"/>
    <property type="evidence" value="ECO:0007669"/>
    <property type="project" value="InterPro"/>
</dbReference>
<dbReference type="Proteomes" id="UP000183410">
    <property type="component" value="Unassembled WGS sequence"/>
</dbReference>
<proteinExistence type="predicted"/>
<evidence type="ECO:0000256" key="2">
    <source>
        <dbReference type="ARBA" id="ARBA00023125"/>
    </source>
</evidence>
<dbReference type="SMART" id="SM00342">
    <property type="entry name" value="HTH_ARAC"/>
    <property type="match status" value="1"/>
</dbReference>
<dbReference type="AlphaFoldDB" id="A0A1I2FIA1"/>
<evidence type="ECO:0000313" key="5">
    <source>
        <dbReference type="EMBL" id="SFF04350.1"/>
    </source>
</evidence>
<evidence type="ECO:0000313" key="6">
    <source>
        <dbReference type="Proteomes" id="UP000183410"/>
    </source>
</evidence>
<accession>A0A1I2FIA1</accession>
<feature type="domain" description="HTH araC/xylS-type" evidence="4">
    <location>
        <begin position="192"/>
        <end position="290"/>
    </location>
</feature>
<gene>
    <name evidence="5" type="ORF">SAMN04487969_11254</name>
</gene>
<evidence type="ECO:0000256" key="3">
    <source>
        <dbReference type="ARBA" id="ARBA00023163"/>
    </source>
</evidence>
<dbReference type="Pfam" id="PF02311">
    <property type="entry name" value="AraC_binding"/>
    <property type="match status" value="1"/>
</dbReference>
<keyword evidence="1" id="KW-0805">Transcription regulation</keyword>
<dbReference type="Pfam" id="PF12833">
    <property type="entry name" value="HTH_18"/>
    <property type="match status" value="1"/>
</dbReference>
<dbReference type="PROSITE" id="PS00041">
    <property type="entry name" value="HTH_ARAC_FAMILY_1"/>
    <property type="match status" value="1"/>
</dbReference>
<dbReference type="EMBL" id="FONN01000012">
    <property type="protein sequence ID" value="SFF04350.1"/>
    <property type="molecule type" value="Genomic_DNA"/>
</dbReference>
<dbReference type="InterPro" id="IPR037923">
    <property type="entry name" value="HTH-like"/>
</dbReference>
<dbReference type="InterPro" id="IPR009057">
    <property type="entry name" value="Homeodomain-like_sf"/>
</dbReference>
<dbReference type="PANTHER" id="PTHR43280">
    <property type="entry name" value="ARAC-FAMILY TRANSCRIPTIONAL REGULATOR"/>
    <property type="match status" value="1"/>
</dbReference>
<dbReference type="PROSITE" id="PS01124">
    <property type="entry name" value="HTH_ARAC_FAMILY_2"/>
    <property type="match status" value="1"/>
</dbReference>
<keyword evidence="3" id="KW-0804">Transcription</keyword>
<dbReference type="SUPFAM" id="SSF46689">
    <property type="entry name" value="Homeodomain-like"/>
    <property type="match status" value="1"/>
</dbReference>
<organism evidence="5 6">
    <name type="scientific">Paenibacillus algorifonticola</name>
    <dbReference type="NCBI Taxonomy" id="684063"/>
    <lineage>
        <taxon>Bacteria</taxon>
        <taxon>Bacillati</taxon>
        <taxon>Bacillota</taxon>
        <taxon>Bacilli</taxon>
        <taxon>Bacillales</taxon>
        <taxon>Paenibacillaceae</taxon>
        <taxon>Paenibacillus</taxon>
    </lineage>
</organism>
<dbReference type="InterPro" id="IPR018060">
    <property type="entry name" value="HTH_AraC"/>
</dbReference>
<evidence type="ECO:0000259" key="4">
    <source>
        <dbReference type="PROSITE" id="PS01124"/>
    </source>
</evidence>
<dbReference type="GO" id="GO:0003700">
    <property type="term" value="F:DNA-binding transcription factor activity"/>
    <property type="evidence" value="ECO:0007669"/>
    <property type="project" value="InterPro"/>
</dbReference>
<protein>
    <submittedName>
        <fullName evidence="5">AraC-like ligand binding domain-containing protein</fullName>
    </submittedName>
</protein>
<sequence>MLTVNMDILPKIRLAGFVSYRTPWIHFKRKLDEYVLIFIKSGELHLLENGTPYILKRGDVFLLEPGLHHEGFEKHVCAYYYVHFSHANITSRPVGDRKALARHFLLEEKQADADDSNLCYLSKHFTLTGKSALLQAFHAMDELRELYCRKQYNQNLTALQFSRLLIELSREHLLAELHKENNLNSKSFMKVHALLEYIHHHYVDKIASPDIERLFECNFDYLNRIFKTITGYPIAQYIIKVRIDHAKELLQATSLSIGEIGYLSGLNDPYYFSKVFKKHIGLSPLQYRAEEAIST</sequence>
<dbReference type="PANTHER" id="PTHR43280:SF2">
    <property type="entry name" value="HTH-TYPE TRANSCRIPTIONAL REGULATOR EXSA"/>
    <property type="match status" value="1"/>
</dbReference>
<name>A0A1I2FIA1_9BACL</name>
<evidence type="ECO:0000256" key="1">
    <source>
        <dbReference type="ARBA" id="ARBA00023015"/>
    </source>
</evidence>
<dbReference type="RefSeq" id="WP_046232342.1">
    <property type="nucleotide sequence ID" value="NZ_FONN01000012.1"/>
</dbReference>
<dbReference type="OrthoDB" id="9807321at2"/>
<keyword evidence="6" id="KW-1185">Reference proteome</keyword>
<dbReference type="Gene3D" id="1.10.10.60">
    <property type="entry name" value="Homeodomain-like"/>
    <property type="match status" value="2"/>
</dbReference>
<keyword evidence="2" id="KW-0238">DNA-binding</keyword>
<dbReference type="SUPFAM" id="SSF51215">
    <property type="entry name" value="Regulatory protein AraC"/>
    <property type="match status" value="1"/>
</dbReference>
<dbReference type="InterPro" id="IPR018062">
    <property type="entry name" value="HTH_AraC-typ_CS"/>
</dbReference>